<evidence type="ECO:0000256" key="1">
    <source>
        <dbReference type="SAM" id="MobiDB-lite"/>
    </source>
</evidence>
<organism evidence="2 3">
    <name type="scientific">Brassica carinata</name>
    <name type="common">Ethiopian mustard</name>
    <name type="synonym">Abyssinian cabbage</name>
    <dbReference type="NCBI Taxonomy" id="52824"/>
    <lineage>
        <taxon>Eukaryota</taxon>
        <taxon>Viridiplantae</taxon>
        <taxon>Streptophyta</taxon>
        <taxon>Embryophyta</taxon>
        <taxon>Tracheophyta</taxon>
        <taxon>Spermatophyta</taxon>
        <taxon>Magnoliopsida</taxon>
        <taxon>eudicotyledons</taxon>
        <taxon>Gunneridae</taxon>
        <taxon>Pentapetalae</taxon>
        <taxon>rosids</taxon>
        <taxon>malvids</taxon>
        <taxon>Brassicales</taxon>
        <taxon>Brassicaceae</taxon>
        <taxon>Brassiceae</taxon>
        <taxon>Brassica</taxon>
    </lineage>
</organism>
<dbReference type="AlphaFoldDB" id="A0A8X7WFT7"/>
<sequence length="72" mass="8188">MVNIEAANHNPDSSDRFQLSSIESLEHAEDGEDDDENLSDQKQDYRIDVHIIAWWLMAVESAAEKRDGSVRS</sequence>
<proteinExistence type="predicted"/>
<accession>A0A8X7WFT7</accession>
<reference evidence="2 3" key="1">
    <citation type="submission" date="2020-02" db="EMBL/GenBank/DDBJ databases">
        <authorList>
            <person name="Ma Q."/>
            <person name="Huang Y."/>
            <person name="Song X."/>
            <person name="Pei D."/>
        </authorList>
    </citation>
    <scope>NUCLEOTIDE SEQUENCE [LARGE SCALE GENOMIC DNA]</scope>
    <source>
        <strain evidence="2">Sxm20200214</strain>
        <tissue evidence="2">Leaf</tissue>
    </source>
</reference>
<name>A0A8X7WFT7_BRACI</name>
<dbReference type="Proteomes" id="UP000886595">
    <property type="component" value="Unassembled WGS sequence"/>
</dbReference>
<evidence type="ECO:0000313" key="3">
    <source>
        <dbReference type="Proteomes" id="UP000886595"/>
    </source>
</evidence>
<comment type="caution">
    <text evidence="2">The sequence shown here is derived from an EMBL/GenBank/DDBJ whole genome shotgun (WGS) entry which is preliminary data.</text>
</comment>
<keyword evidence="3" id="KW-1185">Reference proteome</keyword>
<feature type="compositionally biased region" description="Acidic residues" evidence="1">
    <location>
        <begin position="29"/>
        <end position="38"/>
    </location>
</feature>
<protein>
    <submittedName>
        <fullName evidence="2">Uncharacterized protein</fullName>
    </submittedName>
</protein>
<dbReference type="EMBL" id="JAAMPC010000002">
    <property type="protein sequence ID" value="KAG2328691.1"/>
    <property type="molecule type" value="Genomic_DNA"/>
</dbReference>
<feature type="region of interest" description="Disordered" evidence="1">
    <location>
        <begin position="1"/>
        <end position="42"/>
    </location>
</feature>
<evidence type="ECO:0000313" key="2">
    <source>
        <dbReference type="EMBL" id="KAG2328691.1"/>
    </source>
</evidence>
<gene>
    <name evidence="2" type="ORF">Bca52824_011419</name>
</gene>